<reference evidence="1" key="1">
    <citation type="submission" date="2021-03" db="EMBL/GenBank/DDBJ databases">
        <title>Chromosome level genome of the anhydrobiotic midge Polypedilum vanderplanki.</title>
        <authorList>
            <person name="Yoshida Y."/>
            <person name="Kikawada T."/>
            <person name="Gusev O."/>
        </authorList>
    </citation>
    <scope>NUCLEOTIDE SEQUENCE</scope>
    <source>
        <strain evidence="1">NIAS01</strain>
        <tissue evidence="1">Whole body or cell culture</tissue>
    </source>
</reference>
<dbReference type="AlphaFoldDB" id="A0A9J6CDP5"/>
<sequence length="248" mass="28310">MYSSHFHGNLLAPAFPAFNQYPPPTPIYPSPPQIFYWTGYPNGPMSPTAAAYIQPLPLPPHAFHHFPPDRPTLFAEMEMEQQQQQQSQDPTTAQIIPHQPMKAIALAPAPNQLKVTTNLNFQYDDNGNIGRVDVSKALCYQSQEVANNVVTKKVLMMHQKKTPILISSPNMEQHIEQQQQQEQMQQQHFIDCNNNLSSPQISCIETQPTSTHLPPPPPQIFTPKRINPQFIHPPFLNHHHLNWNPQFQ</sequence>
<comment type="caution">
    <text evidence="1">The sequence shown here is derived from an EMBL/GenBank/DDBJ whole genome shotgun (WGS) entry which is preliminary data.</text>
</comment>
<keyword evidence="2" id="KW-1185">Reference proteome</keyword>
<accession>A0A9J6CDP5</accession>
<dbReference type="Proteomes" id="UP001107558">
    <property type="component" value="Chromosome 1"/>
</dbReference>
<name>A0A9J6CDP5_POLVA</name>
<proteinExistence type="predicted"/>
<dbReference type="EMBL" id="JADBJN010000001">
    <property type="protein sequence ID" value="KAG5680071.1"/>
    <property type="molecule type" value="Genomic_DNA"/>
</dbReference>
<evidence type="ECO:0000313" key="2">
    <source>
        <dbReference type="Proteomes" id="UP001107558"/>
    </source>
</evidence>
<protein>
    <submittedName>
        <fullName evidence="1">Uncharacterized protein</fullName>
    </submittedName>
</protein>
<organism evidence="1 2">
    <name type="scientific">Polypedilum vanderplanki</name>
    <name type="common">Sleeping chironomid midge</name>
    <dbReference type="NCBI Taxonomy" id="319348"/>
    <lineage>
        <taxon>Eukaryota</taxon>
        <taxon>Metazoa</taxon>
        <taxon>Ecdysozoa</taxon>
        <taxon>Arthropoda</taxon>
        <taxon>Hexapoda</taxon>
        <taxon>Insecta</taxon>
        <taxon>Pterygota</taxon>
        <taxon>Neoptera</taxon>
        <taxon>Endopterygota</taxon>
        <taxon>Diptera</taxon>
        <taxon>Nematocera</taxon>
        <taxon>Chironomoidea</taxon>
        <taxon>Chironomidae</taxon>
        <taxon>Chironominae</taxon>
        <taxon>Polypedilum</taxon>
        <taxon>Polypedilum</taxon>
    </lineage>
</organism>
<gene>
    <name evidence="1" type="ORF">PVAND_009598</name>
</gene>
<evidence type="ECO:0000313" key="1">
    <source>
        <dbReference type="EMBL" id="KAG5680071.1"/>
    </source>
</evidence>